<accession>A0A2P7R4G7</accession>
<proteinExistence type="predicted"/>
<dbReference type="OrthoDB" id="5739641at2"/>
<organism evidence="3 4">
    <name type="scientific">Zobellella taiwanensis</name>
    <dbReference type="NCBI Taxonomy" id="347535"/>
    <lineage>
        <taxon>Bacteria</taxon>
        <taxon>Pseudomonadati</taxon>
        <taxon>Pseudomonadota</taxon>
        <taxon>Gammaproteobacteria</taxon>
        <taxon>Aeromonadales</taxon>
        <taxon>Aeromonadaceae</taxon>
        <taxon>Zobellella</taxon>
    </lineage>
</organism>
<comment type="caution">
    <text evidence="3">The sequence shown here is derived from an EMBL/GenBank/DDBJ whole genome shotgun (WGS) entry which is preliminary data.</text>
</comment>
<evidence type="ECO:0008006" key="5">
    <source>
        <dbReference type="Google" id="ProtNLM"/>
    </source>
</evidence>
<reference evidence="3 4" key="1">
    <citation type="submission" date="2018-03" db="EMBL/GenBank/DDBJ databases">
        <title>The draft genome of Zobellella taiwanensis JCM 13381.</title>
        <authorList>
            <person name="Liu L."/>
            <person name="Li L."/>
            <person name="Wang T."/>
            <person name="Zhang X."/>
            <person name="Liang L."/>
        </authorList>
    </citation>
    <scope>NUCLEOTIDE SEQUENCE [LARGE SCALE GENOMIC DNA]</scope>
    <source>
        <strain evidence="3 4">JCM 13381</strain>
    </source>
</reference>
<dbReference type="EMBL" id="PXYH01000006">
    <property type="protein sequence ID" value="PSJ45107.1"/>
    <property type="molecule type" value="Genomic_DNA"/>
</dbReference>
<evidence type="ECO:0000313" key="4">
    <source>
        <dbReference type="Proteomes" id="UP000242181"/>
    </source>
</evidence>
<feature type="region of interest" description="Disordered" evidence="1">
    <location>
        <begin position="162"/>
        <end position="189"/>
    </location>
</feature>
<evidence type="ECO:0000313" key="3">
    <source>
        <dbReference type="EMBL" id="PSJ45107.1"/>
    </source>
</evidence>
<keyword evidence="2" id="KW-0472">Membrane</keyword>
<protein>
    <recommendedName>
        <fullName evidence="5">DUF2939 domain-containing protein</fullName>
    </recommendedName>
</protein>
<feature type="transmembrane region" description="Helical" evidence="2">
    <location>
        <begin position="62"/>
        <end position="83"/>
    </location>
</feature>
<dbReference type="InterPro" id="IPR021330">
    <property type="entry name" value="DUF2939"/>
</dbReference>
<dbReference type="Pfam" id="PF11159">
    <property type="entry name" value="DUF2939"/>
    <property type="match status" value="1"/>
</dbReference>
<dbReference type="Proteomes" id="UP000242181">
    <property type="component" value="Unassembled WGS sequence"/>
</dbReference>
<keyword evidence="2" id="KW-1133">Transmembrane helix</keyword>
<evidence type="ECO:0000256" key="2">
    <source>
        <dbReference type="SAM" id="Phobius"/>
    </source>
</evidence>
<keyword evidence="4" id="KW-1185">Reference proteome</keyword>
<sequence>MCVLAVHFHFHSVCFQHDRTPLWGGTALSMAPARRFSLASLPLRRQPWGIPRLESLMFRLRYLPAPLLLLALGYLVAAPWLVAYRIADAVDRRDSRALAGYVEFDSVRQSLKDQLNARMQRELGGELRDNPLAALGAAFANVVVDGLVDTYATPAGIERLMRGETPVPGIPEPTPSAGGDGGQPAGERRRPFDEARMGYRSFDTFVVTVTDRDGRQAEFILSRRGVDWKLTAILLPLG</sequence>
<gene>
    <name evidence="3" type="ORF">C7I36_05995</name>
</gene>
<name>A0A2P7R4G7_9GAMM</name>
<dbReference type="AlphaFoldDB" id="A0A2P7R4G7"/>
<evidence type="ECO:0000256" key="1">
    <source>
        <dbReference type="SAM" id="MobiDB-lite"/>
    </source>
</evidence>
<keyword evidence="2" id="KW-0812">Transmembrane</keyword>